<dbReference type="AlphaFoldDB" id="A0A225VI12"/>
<dbReference type="Proteomes" id="UP000198211">
    <property type="component" value="Unassembled WGS sequence"/>
</dbReference>
<accession>A0A225VI12</accession>
<name>A0A225VI12_9STRA</name>
<gene>
    <name evidence="1" type="ORF">PHMEG_00023026</name>
</gene>
<comment type="caution">
    <text evidence="1">The sequence shown here is derived from an EMBL/GenBank/DDBJ whole genome shotgun (WGS) entry which is preliminary data.</text>
</comment>
<organism evidence="1 2">
    <name type="scientific">Phytophthora megakarya</name>
    <dbReference type="NCBI Taxonomy" id="4795"/>
    <lineage>
        <taxon>Eukaryota</taxon>
        <taxon>Sar</taxon>
        <taxon>Stramenopiles</taxon>
        <taxon>Oomycota</taxon>
        <taxon>Peronosporomycetes</taxon>
        <taxon>Peronosporales</taxon>
        <taxon>Peronosporaceae</taxon>
        <taxon>Phytophthora</taxon>
    </lineage>
</organism>
<keyword evidence="1" id="KW-0378">Hydrolase</keyword>
<reference evidence="2" key="1">
    <citation type="submission" date="2017-03" db="EMBL/GenBank/DDBJ databases">
        <title>Phytopthora megakarya and P. palmivora, two closely related causual agents of cacao black pod achieved similar genome size and gene model numbers by different mechanisms.</title>
        <authorList>
            <person name="Ali S."/>
            <person name="Shao J."/>
            <person name="Larry D.J."/>
            <person name="Kronmiller B."/>
            <person name="Shen D."/>
            <person name="Strem M.D."/>
            <person name="Melnick R.L."/>
            <person name="Guiltinan M.J."/>
            <person name="Tyler B.M."/>
            <person name="Meinhardt L.W."/>
            <person name="Bailey B.A."/>
        </authorList>
    </citation>
    <scope>NUCLEOTIDE SEQUENCE [LARGE SCALE GENOMIC DNA]</scope>
    <source>
        <strain evidence="2">zdho120</strain>
    </source>
</reference>
<sequence length="76" mass="8545">MNFTYWNMNLTYMDFTCSNINLSCSNVTYGTESADILVVVNISDAFAGKATVMLFLVRQYFGAKQLSKLTKIELIA</sequence>
<evidence type="ECO:0000313" key="1">
    <source>
        <dbReference type="EMBL" id="OWZ04972.1"/>
    </source>
</evidence>
<feature type="non-terminal residue" evidence="1">
    <location>
        <position position="76"/>
    </location>
</feature>
<dbReference type="EMBL" id="NBNE01004675">
    <property type="protein sequence ID" value="OWZ04972.1"/>
    <property type="molecule type" value="Genomic_DNA"/>
</dbReference>
<keyword evidence="2" id="KW-1185">Reference proteome</keyword>
<evidence type="ECO:0000313" key="2">
    <source>
        <dbReference type="Proteomes" id="UP000198211"/>
    </source>
</evidence>
<protein>
    <submittedName>
        <fullName evidence="1">Glycosyl hydrolase</fullName>
    </submittedName>
</protein>
<dbReference type="GO" id="GO:0016787">
    <property type="term" value="F:hydrolase activity"/>
    <property type="evidence" value="ECO:0007669"/>
    <property type="project" value="UniProtKB-KW"/>
</dbReference>
<proteinExistence type="predicted"/>